<dbReference type="InterPro" id="IPR013830">
    <property type="entry name" value="SGNH_hydro"/>
</dbReference>
<comment type="caution">
    <text evidence="4">The sequence shown here is derived from an EMBL/GenBank/DDBJ whole genome shotgun (WGS) entry which is preliminary data.</text>
</comment>
<organism evidence="4 5">
    <name type="scientific">Candidatus Cryptobacteroides intestinavium</name>
    <dbReference type="NCBI Taxonomy" id="2840766"/>
    <lineage>
        <taxon>Bacteria</taxon>
        <taxon>Pseudomonadati</taxon>
        <taxon>Bacteroidota</taxon>
        <taxon>Bacteroidia</taxon>
        <taxon>Bacteroidales</taxon>
        <taxon>Candidatus Cryptobacteroides</taxon>
    </lineage>
</organism>
<feature type="signal peptide" evidence="1">
    <location>
        <begin position="1"/>
        <end position="24"/>
    </location>
</feature>
<dbReference type="Pfam" id="PF13472">
    <property type="entry name" value="Lipase_GDSL_2"/>
    <property type="match status" value="1"/>
</dbReference>
<dbReference type="Gene3D" id="2.60.120.260">
    <property type="entry name" value="Galactose-binding domain-like"/>
    <property type="match status" value="1"/>
</dbReference>
<dbReference type="Pfam" id="PF17996">
    <property type="entry name" value="CE2_N"/>
    <property type="match status" value="1"/>
</dbReference>
<feature type="chain" id="PRO_5039086641" evidence="1">
    <location>
        <begin position="25"/>
        <end position="372"/>
    </location>
</feature>
<proteinExistence type="predicted"/>
<evidence type="ECO:0000259" key="3">
    <source>
        <dbReference type="Pfam" id="PF17996"/>
    </source>
</evidence>
<dbReference type="InterPro" id="IPR040794">
    <property type="entry name" value="CE2_N"/>
</dbReference>
<evidence type="ECO:0000256" key="1">
    <source>
        <dbReference type="SAM" id="SignalP"/>
    </source>
</evidence>
<dbReference type="InterPro" id="IPR036514">
    <property type="entry name" value="SGNH_hydro_sf"/>
</dbReference>
<dbReference type="Proteomes" id="UP000823661">
    <property type="component" value="Unassembled WGS sequence"/>
</dbReference>
<evidence type="ECO:0000313" key="4">
    <source>
        <dbReference type="EMBL" id="MBO8452851.1"/>
    </source>
</evidence>
<feature type="domain" description="Carbohydrate esterase 2 N-terminal" evidence="3">
    <location>
        <begin position="42"/>
        <end position="149"/>
    </location>
</feature>
<dbReference type="InterPro" id="IPR037461">
    <property type="entry name" value="CtCE2-like_dom"/>
</dbReference>
<dbReference type="AlphaFoldDB" id="A0A9D9HI83"/>
<feature type="domain" description="SGNH hydrolase-type esterase" evidence="2">
    <location>
        <begin position="158"/>
        <end position="347"/>
    </location>
</feature>
<reference evidence="4" key="2">
    <citation type="journal article" date="2021" name="PeerJ">
        <title>Extensive microbial diversity within the chicken gut microbiome revealed by metagenomics and culture.</title>
        <authorList>
            <person name="Gilroy R."/>
            <person name="Ravi A."/>
            <person name="Getino M."/>
            <person name="Pursley I."/>
            <person name="Horton D.L."/>
            <person name="Alikhan N.F."/>
            <person name="Baker D."/>
            <person name="Gharbi K."/>
            <person name="Hall N."/>
            <person name="Watson M."/>
            <person name="Adriaenssens E.M."/>
            <person name="Foster-Nyarko E."/>
            <person name="Jarju S."/>
            <person name="Secka A."/>
            <person name="Antonio M."/>
            <person name="Oren A."/>
            <person name="Chaudhuri R.R."/>
            <person name="La Ragione R."/>
            <person name="Hildebrand F."/>
            <person name="Pallen M.J."/>
        </authorList>
    </citation>
    <scope>NUCLEOTIDE SEQUENCE</scope>
    <source>
        <strain evidence="4">B1-20833</strain>
    </source>
</reference>
<dbReference type="InterPro" id="IPR052762">
    <property type="entry name" value="PCW_deacetylase/CE"/>
</dbReference>
<dbReference type="CDD" id="cd01831">
    <property type="entry name" value="Endoglucanase_E_like"/>
    <property type="match status" value="1"/>
</dbReference>
<accession>A0A9D9HI83</accession>
<sequence>MNIQNLARTLIIMAAAMLSSLSTASAGRELTETPASDSRIGYCGRTVTDSSGVSFDWSGVSVRIRFTGPYIALTCSDTKANYFNVWVDSGFSEKEDFVIKTSGKDTTIVLAENLGKGEHEILLQKRTEGEQGTVTFHSFITRGEILSAPVHKERLMEFIGDSYTCGYGTESGAATDPFLAETENCNLTYAAVAARYFDSDFVLISHSGQGIARNYDASGKEATMVERYSRALDENPAHIWGHGQSGRIPDIVVIYLGANDFSTGKQPTIGIFSTRYAELLGKIRAGYGEDVPILCLAAKNDPGIEEYIKTACIRSGIKNVSYAAIQPAAFNSDSDLGASWHPNYYGHIKTASIVIPYISTLTGWQMEDKAYR</sequence>
<evidence type="ECO:0000313" key="5">
    <source>
        <dbReference type="Proteomes" id="UP000823661"/>
    </source>
</evidence>
<gene>
    <name evidence="4" type="ORF">IAC06_08255</name>
</gene>
<dbReference type="PANTHER" id="PTHR37834:SF2">
    <property type="entry name" value="ESTERASE, SGNH HYDROLASE-TYPE"/>
    <property type="match status" value="1"/>
</dbReference>
<evidence type="ECO:0000259" key="2">
    <source>
        <dbReference type="Pfam" id="PF13472"/>
    </source>
</evidence>
<dbReference type="Gene3D" id="3.40.50.1110">
    <property type="entry name" value="SGNH hydrolase"/>
    <property type="match status" value="1"/>
</dbReference>
<keyword evidence="1" id="KW-0732">Signal</keyword>
<reference evidence="4" key="1">
    <citation type="submission" date="2020-10" db="EMBL/GenBank/DDBJ databases">
        <authorList>
            <person name="Gilroy R."/>
        </authorList>
    </citation>
    <scope>NUCLEOTIDE SEQUENCE</scope>
    <source>
        <strain evidence="4">B1-20833</strain>
    </source>
</reference>
<name>A0A9D9HI83_9BACT</name>
<dbReference type="PANTHER" id="PTHR37834">
    <property type="entry name" value="GDSL-LIKE LIPASE/ACYLHYDROLASE DOMAIN PROTEIN (AFU_ORTHOLOGUE AFUA_2G00620)"/>
    <property type="match status" value="1"/>
</dbReference>
<dbReference type="EMBL" id="JADIMI010000079">
    <property type="protein sequence ID" value="MBO8452851.1"/>
    <property type="molecule type" value="Genomic_DNA"/>
</dbReference>
<dbReference type="GO" id="GO:0052689">
    <property type="term" value="F:carboxylic ester hydrolase activity"/>
    <property type="evidence" value="ECO:0007669"/>
    <property type="project" value="InterPro"/>
</dbReference>
<dbReference type="SUPFAM" id="SSF52266">
    <property type="entry name" value="SGNH hydrolase"/>
    <property type="match status" value="1"/>
</dbReference>
<protein>
    <submittedName>
        <fullName evidence="4">GDSL family lipase</fullName>
    </submittedName>
</protein>